<organism evidence="3 4">
    <name type="scientific">Pigmentiphaga kullae</name>
    <dbReference type="NCBI Taxonomy" id="151784"/>
    <lineage>
        <taxon>Bacteria</taxon>
        <taxon>Pseudomonadati</taxon>
        <taxon>Pseudomonadota</taxon>
        <taxon>Betaproteobacteria</taxon>
        <taxon>Burkholderiales</taxon>
        <taxon>Alcaligenaceae</taxon>
        <taxon>Pigmentiphaga</taxon>
    </lineage>
</organism>
<dbReference type="InterPro" id="IPR005064">
    <property type="entry name" value="BUG"/>
</dbReference>
<sequence length="324" mass="35135">MKHRWFHLTWACALAVAAAPAQAQAQSWPDKAVRIVLPGPPGSSPDRITRLLADHLNKKWKQPVVVENRPGGTTRIGAEIVARAAPDGYTLLSTFVSHGMVKLLYPETPYDPIKDFTPVAQLVDTETVFVVRADSPYKTLAQLVEGVKTRGKPLGVGNFGNGSSFHFYSLILGQGAGMEVLPVPYKGEALSLGDLLGGHVESSFNSVGTALPHIREGKVRALALLAPKRSKVLPEVPTFTELGFPRLREGGWFGILAPAGTPRPVIDKLHADIQTVLRDPEVTAWLRNQGLEPAFVSADAFGQSMQREAGEWAKLIKEFNVSVN</sequence>
<accession>A0A4V2F489</accession>
<feature type="chain" id="PRO_5020679225" evidence="2">
    <location>
        <begin position="24"/>
        <end position="324"/>
    </location>
</feature>
<dbReference type="AlphaFoldDB" id="A0A4V2F489"/>
<dbReference type="OrthoDB" id="8678477at2"/>
<keyword evidence="3" id="KW-0675">Receptor</keyword>
<dbReference type="PANTHER" id="PTHR42928:SF5">
    <property type="entry name" value="BLR1237 PROTEIN"/>
    <property type="match status" value="1"/>
</dbReference>
<dbReference type="Proteomes" id="UP000292445">
    <property type="component" value="Unassembled WGS sequence"/>
</dbReference>
<protein>
    <submittedName>
        <fullName evidence="3">Tripartite-type tricarboxylate transporter receptor subunit TctC</fullName>
    </submittedName>
</protein>
<keyword evidence="4" id="KW-1185">Reference proteome</keyword>
<evidence type="ECO:0000313" key="3">
    <source>
        <dbReference type="EMBL" id="RZS86767.1"/>
    </source>
</evidence>
<dbReference type="RefSeq" id="WP_130357830.1">
    <property type="nucleotide sequence ID" value="NZ_SGXC01000001.1"/>
</dbReference>
<name>A0A4V2F489_9BURK</name>
<gene>
    <name evidence="3" type="ORF">EV675_2816</name>
</gene>
<dbReference type="InterPro" id="IPR042100">
    <property type="entry name" value="Bug_dom1"/>
</dbReference>
<proteinExistence type="inferred from homology"/>
<dbReference type="Gene3D" id="3.40.190.10">
    <property type="entry name" value="Periplasmic binding protein-like II"/>
    <property type="match status" value="1"/>
</dbReference>
<feature type="signal peptide" evidence="2">
    <location>
        <begin position="1"/>
        <end position="23"/>
    </location>
</feature>
<evidence type="ECO:0000256" key="1">
    <source>
        <dbReference type="ARBA" id="ARBA00006987"/>
    </source>
</evidence>
<comment type="similarity">
    <text evidence="1">Belongs to the UPF0065 (bug) family.</text>
</comment>
<evidence type="ECO:0000256" key="2">
    <source>
        <dbReference type="SAM" id="SignalP"/>
    </source>
</evidence>
<evidence type="ECO:0000313" key="4">
    <source>
        <dbReference type="Proteomes" id="UP000292445"/>
    </source>
</evidence>
<keyword evidence="2" id="KW-0732">Signal</keyword>
<dbReference type="Gene3D" id="3.40.190.150">
    <property type="entry name" value="Bordetella uptake gene, domain 1"/>
    <property type="match status" value="1"/>
</dbReference>
<dbReference type="Pfam" id="PF03401">
    <property type="entry name" value="TctC"/>
    <property type="match status" value="1"/>
</dbReference>
<reference evidence="3 4" key="1">
    <citation type="submission" date="2019-02" db="EMBL/GenBank/DDBJ databases">
        <title>Genomic Encyclopedia of Type Strains, Phase IV (KMG-IV): sequencing the most valuable type-strain genomes for metagenomic binning, comparative biology and taxonomic classification.</title>
        <authorList>
            <person name="Goeker M."/>
        </authorList>
    </citation>
    <scope>NUCLEOTIDE SEQUENCE [LARGE SCALE GENOMIC DNA]</scope>
    <source>
        <strain evidence="3 4">K24</strain>
    </source>
</reference>
<dbReference type="PIRSF" id="PIRSF017082">
    <property type="entry name" value="YflP"/>
    <property type="match status" value="1"/>
</dbReference>
<dbReference type="CDD" id="cd07012">
    <property type="entry name" value="PBP2_Bug_TTT"/>
    <property type="match status" value="1"/>
</dbReference>
<comment type="caution">
    <text evidence="3">The sequence shown here is derived from an EMBL/GenBank/DDBJ whole genome shotgun (WGS) entry which is preliminary data.</text>
</comment>
<dbReference type="EMBL" id="SGXC01000001">
    <property type="protein sequence ID" value="RZS86767.1"/>
    <property type="molecule type" value="Genomic_DNA"/>
</dbReference>
<dbReference type="PANTHER" id="PTHR42928">
    <property type="entry name" value="TRICARBOXYLATE-BINDING PROTEIN"/>
    <property type="match status" value="1"/>
</dbReference>
<dbReference type="SUPFAM" id="SSF53850">
    <property type="entry name" value="Periplasmic binding protein-like II"/>
    <property type="match status" value="1"/>
</dbReference>